<protein>
    <recommendedName>
        <fullName evidence="4">Type II secretion system protein</fullName>
    </recommendedName>
</protein>
<gene>
    <name evidence="2" type="ORF">NCTC12112_02859</name>
</gene>
<evidence type="ECO:0000256" key="1">
    <source>
        <dbReference type="SAM" id="Phobius"/>
    </source>
</evidence>
<proteinExistence type="predicted"/>
<keyword evidence="1" id="KW-1133">Transmembrane helix</keyword>
<keyword evidence="1" id="KW-0472">Membrane</keyword>
<evidence type="ECO:0000313" key="3">
    <source>
        <dbReference type="Proteomes" id="UP000249008"/>
    </source>
</evidence>
<organism evidence="2 3">
    <name type="scientific">Fusobacterium ulcerans</name>
    <dbReference type="NCBI Taxonomy" id="861"/>
    <lineage>
        <taxon>Bacteria</taxon>
        <taxon>Fusobacteriati</taxon>
        <taxon>Fusobacteriota</taxon>
        <taxon>Fusobacteriia</taxon>
        <taxon>Fusobacteriales</taxon>
        <taxon>Fusobacteriaceae</taxon>
        <taxon>Fusobacterium</taxon>
    </lineage>
</organism>
<feature type="transmembrane region" description="Helical" evidence="1">
    <location>
        <begin position="6"/>
        <end position="30"/>
    </location>
</feature>
<dbReference type="AlphaFoldDB" id="A0AAX2JEW5"/>
<dbReference type="EMBL" id="LS483487">
    <property type="protein sequence ID" value="SQJ13573.1"/>
    <property type="molecule type" value="Genomic_DNA"/>
</dbReference>
<name>A0AAX2JEW5_9FUSO</name>
<dbReference type="Proteomes" id="UP000249008">
    <property type="component" value="Chromosome 1"/>
</dbReference>
<accession>A0AAX2JEW5</accession>
<evidence type="ECO:0000313" key="2">
    <source>
        <dbReference type="EMBL" id="SQJ13573.1"/>
    </source>
</evidence>
<reference evidence="2 3" key="1">
    <citation type="submission" date="2018-06" db="EMBL/GenBank/DDBJ databases">
        <authorList>
            <consortium name="Pathogen Informatics"/>
            <person name="Doyle S."/>
        </authorList>
    </citation>
    <scope>NUCLEOTIDE SEQUENCE [LARGE SCALE GENOMIC DNA]</scope>
    <source>
        <strain evidence="2 3">NCTC12112</strain>
    </source>
</reference>
<dbReference type="GeneID" id="78454127"/>
<keyword evidence="1" id="KW-0812">Transmembrane</keyword>
<dbReference type="RefSeq" id="WP_005979548.1">
    <property type="nucleotide sequence ID" value="NZ_BAABXY010000001.1"/>
</dbReference>
<sequence length="183" mass="22172">MIKNKGYTYLNIVVSTLIILSVMYVGIIYYRNLKEKREIEEAKQQIVNIFTDYSVMSFDNEKLYNVKIDYILKKIIVYENLIREKENIKLPFSLKYATVYDKKNLERFEVKITKDGNITPSFSIYIFGYDDIARYRISFYGFDMVKFMKINIYRNMKNKKVKYENIVSYHEKFAYEEDGWKKE</sequence>
<dbReference type="KEGG" id="ful:C4N20_04865"/>
<evidence type="ECO:0008006" key="4">
    <source>
        <dbReference type="Google" id="ProtNLM"/>
    </source>
</evidence>